<dbReference type="GO" id="GO:0005524">
    <property type="term" value="F:ATP binding"/>
    <property type="evidence" value="ECO:0007669"/>
    <property type="project" value="UniProtKB-KW"/>
</dbReference>
<feature type="domain" description="Helicase C-terminal" evidence="6">
    <location>
        <begin position="214"/>
        <end position="370"/>
    </location>
</feature>
<dbReference type="SMART" id="SM00490">
    <property type="entry name" value="HELICc"/>
    <property type="match status" value="1"/>
</dbReference>
<dbReference type="Gene3D" id="3.40.50.300">
    <property type="entry name" value="P-loop containing nucleotide triphosphate hydrolases"/>
    <property type="match status" value="2"/>
</dbReference>
<feature type="domain" description="DEAD-box RNA helicase Q" evidence="7">
    <location>
        <begin position="3"/>
        <end position="31"/>
    </location>
</feature>
<organism evidence="8">
    <name type="scientific">freshwater metagenome</name>
    <dbReference type="NCBI Taxonomy" id="449393"/>
    <lineage>
        <taxon>unclassified sequences</taxon>
        <taxon>metagenomes</taxon>
        <taxon>ecological metagenomes</taxon>
    </lineage>
</organism>
<dbReference type="Pfam" id="PF00270">
    <property type="entry name" value="DEAD"/>
    <property type="match status" value="1"/>
</dbReference>
<evidence type="ECO:0000259" key="7">
    <source>
        <dbReference type="PROSITE" id="PS51195"/>
    </source>
</evidence>
<evidence type="ECO:0000256" key="1">
    <source>
        <dbReference type="ARBA" id="ARBA00022741"/>
    </source>
</evidence>
<dbReference type="AlphaFoldDB" id="A0A6J6X725"/>
<dbReference type="PROSITE" id="PS51194">
    <property type="entry name" value="HELICASE_CTER"/>
    <property type="match status" value="1"/>
</dbReference>
<dbReference type="Pfam" id="PF00271">
    <property type="entry name" value="Helicase_C"/>
    <property type="match status" value="1"/>
</dbReference>
<dbReference type="InterPro" id="IPR014001">
    <property type="entry name" value="Helicase_ATP-bd"/>
</dbReference>
<proteinExistence type="predicted"/>
<dbReference type="GO" id="GO:0003724">
    <property type="term" value="F:RNA helicase activity"/>
    <property type="evidence" value="ECO:0007669"/>
    <property type="project" value="InterPro"/>
</dbReference>
<dbReference type="SUPFAM" id="SSF52540">
    <property type="entry name" value="P-loop containing nucleoside triphosphate hydrolases"/>
    <property type="match status" value="1"/>
</dbReference>
<dbReference type="InterPro" id="IPR050079">
    <property type="entry name" value="DEAD_box_RNA_helicase"/>
</dbReference>
<dbReference type="GO" id="GO:0003676">
    <property type="term" value="F:nucleic acid binding"/>
    <property type="evidence" value="ECO:0007669"/>
    <property type="project" value="InterPro"/>
</dbReference>
<dbReference type="CDD" id="cd00268">
    <property type="entry name" value="DEADc"/>
    <property type="match status" value="1"/>
</dbReference>
<name>A0A6J6X725_9ZZZZ</name>
<dbReference type="SMART" id="SM00487">
    <property type="entry name" value="DEXDc"/>
    <property type="match status" value="1"/>
</dbReference>
<dbReference type="GO" id="GO:0005829">
    <property type="term" value="C:cytosol"/>
    <property type="evidence" value="ECO:0007669"/>
    <property type="project" value="TreeGrafter"/>
</dbReference>
<feature type="domain" description="Helicase ATP-binding" evidence="5">
    <location>
        <begin position="34"/>
        <end position="204"/>
    </location>
</feature>
<keyword evidence="1" id="KW-0547">Nucleotide-binding</keyword>
<dbReference type="PROSITE" id="PS51192">
    <property type="entry name" value="HELICASE_ATP_BIND_1"/>
    <property type="match status" value="1"/>
</dbReference>
<keyword evidence="2" id="KW-0378">Hydrolase</keyword>
<keyword evidence="4" id="KW-0067">ATP-binding</keyword>
<dbReference type="InterPro" id="IPR014014">
    <property type="entry name" value="RNA_helicase_DEAD_Q_motif"/>
</dbReference>
<evidence type="ECO:0000313" key="8">
    <source>
        <dbReference type="EMBL" id="CAB4791096.1"/>
    </source>
</evidence>
<dbReference type="PROSITE" id="PS51195">
    <property type="entry name" value="Q_MOTIF"/>
    <property type="match status" value="1"/>
</dbReference>
<dbReference type="GO" id="GO:0016787">
    <property type="term" value="F:hydrolase activity"/>
    <property type="evidence" value="ECO:0007669"/>
    <property type="project" value="UniProtKB-KW"/>
</dbReference>
<evidence type="ECO:0000256" key="4">
    <source>
        <dbReference type="ARBA" id="ARBA00022840"/>
    </source>
</evidence>
<dbReference type="CDD" id="cd18787">
    <property type="entry name" value="SF2_C_DEAD"/>
    <property type="match status" value="1"/>
</dbReference>
<dbReference type="InterPro" id="IPR011545">
    <property type="entry name" value="DEAD/DEAH_box_helicase_dom"/>
</dbReference>
<protein>
    <submittedName>
        <fullName evidence="8">Unannotated protein</fullName>
    </submittedName>
</protein>
<dbReference type="InterPro" id="IPR001650">
    <property type="entry name" value="Helicase_C-like"/>
</dbReference>
<dbReference type="InterPro" id="IPR027417">
    <property type="entry name" value="P-loop_NTPase"/>
</dbReference>
<keyword evidence="3" id="KW-0347">Helicase</keyword>
<gene>
    <name evidence="8" type="ORF">UFOPK2975_00628</name>
</gene>
<dbReference type="InterPro" id="IPR044742">
    <property type="entry name" value="DEAD/DEAH_RhlB"/>
</dbReference>
<reference evidence="8" key="1">
    <citation type="submission" date="2020-05" db="EMBL/GenBank/DDBJ databases">
        <authorList>
            <person name="Chiriac C."/>
            <person name="Salcher M."/>
            <person name="Ghai R."/>
            <person name="Kavagutti S V."/>
        </authorList>
    </citation>
    <scope>NUCLEOTIDE SEQUENCE</scope>
</reference>
<evidence type="ECO:0000256" key="3">
    <source>
        <dbReference type="ARBA" id="ARBA00022806"/>
    </source>
</evidence>
<evidence type="ECO:0000259" key="6">
    <source>
        <dbReference type="PROSITE" id="PS51194"/>
    </source>
</evidence>
<dbReference type="EMBL" id="CAFAAG010000036">
    <property type="protein sequence ID" value="CAB4791096.1"/>
    <property type="molecule type" value="Genomic_DNA"/>
</dbReference>
<dbReference type="PANTHER" id="PTHR47959:SF13">
    <property type="entry name" value="ATP-DEPENDENT RNA HELICASE RHLE"/>
    <property type="match status" value="1"/>
</dbReference>
<evidence type="ECO:0000259" key="5">
    <source>
        <dbReference type="PROSITE" id="PS51192"/>
    </source>
</evidence>
<sequence>MTKSWTALGVPERIVAGLLKRGIAEPFPVQAATIPESLMGLDICGKAPTGSGKTLAFGIALAVKVVKSKPGRPHGLVLVPTRELAAQVAKEVAMLCAGGGITVAAVYGGAGYGPQVKAARAASIVVATPGRLEDLMKRRDLDLGAVALVVIDEADRMADMGFMPAVKRIMRTIPGGRQTLLFSATLDGDVDNLIREFQRDPKKHQVAAAENGGEIEHLFWNVNRDERTRMVSEIANHYERAIVFCRTKHGSDRLAGNLESLGVETCVIHGNRSQAQRERALEQFRRGKATVMVATDVAARGIHIDAVPVVVHFDLPEDPKDYIHRSGRTGRAGEKGVVISFVDKSIRRSTTQLTKNMPFDVVFVDPQFVDTSMPAQSPRPGSIGTVHTLALIGAGPQPE</sequence>
<dbReference type="PANTHER" id="PTHR47959">
    <property type="entry name" value="ATP-DEPENDENT RNA HELICASE RHLE-RELATED"/>
    <property type="match status" value="1"/>
</dbReference>
<accession>A0A6J6X725</accession>
<evidence type="ECO:0000256" key="2">
    <source>
        <dbReference type="ARBA" id="ARBA00022801"/>
    </source>
</evidence>